<feature type="compositionally biased region" description="Low complexity" evidence="1">
    <location>
        <begin position="21"/>
        <end position="43"/>
    </location>
</feature>
<feature type="compositionally biased region" description="Basic and acidic residues" evidence="1">
    <location>
        <begin position="49"/>
        <end position="68"/>
    </location>
</feature>
<dbReference type="Proteomes" id="UP000260943">
    <property type="component" value="Unassembled WGS sequence"/>
</dbReference>
<protein>
    <submittedName>
        <fullName evidence="3">Uncharacterized protein</fullName>
    </submittedName>
</protein>
<evidence type="ECO:0000313" key="3">
    <source>
        <dbReference type="EMBL" id="RGL07464.1"/>
    </source>
</evidence>
<evidence type="ECO:0000256" key="1">
    <source>
        <dbReference type="SAM" id="MobiDB-lite"/>
    </source>
</evidence>
<reference evidence="3 4" key="1">
    <citation type="submission" date="2018-08" db="EMBL/GenBank/DDBJ databases">
        <title>A genome reference for cultivated species of the human gut microbiota.</title>
        <authorList>
            <person name="Zou Y."/>
            <person name="Xue W."/>
            <person name="Luo G."/>
        </authorList>
    </citation>
    <scope>NUCLEOTIDE SEQUENCE [LARGE SCALE GENOMIC DNA]</scope>
    <source>
        <strain evidence="3 4">TF08-14</strain>
    </source>
</reference>
<accession>A0A3E4QNP8</accession>
<name>A0A3E4QNP8_9ACTN</name>
<feature type="transmembrane region" description="Helical" evidence="2">
    <location>
        <begin position="100"/>
        <end position="122"/>
    </location>
</feature>
<evidence type="ECO:0000313" key="4">
    <source>
        <dbReference type="Proteomes" id="UP000260943"/>
    </source>
</evidence>
<organism evidence="3 4">
    <name type="scientific">Collinsella tanakaei</name>
    <dbReference type="NCBI Taxonomy" id="626935"/>
    <lineage>
        <taxon>Bacteria</taxon>
        <taxon>Bacillati</taxon>
        <taxon>Actinomycetota</taxon>
        <taxon>Coriobacteriia</taxon>
        <taxon>Coriobacteriales</taxon>
        <taxon>Coriobacteriaceae</taxon>
        <taxon>Collinsella</taxon>
    </lineage>
</organism>
<dbReference type="EMBL" id="QSRJ01000016">
    <property type="protein sequence ID" value="RGL07464.1"/>
    <property type="molecule type" value="Genomic_DNA"/>
</dbReference>
<keyword evidence="2" id="KW-0472">Membrane</keyword>
<keyword evidence="2" id="KW-0812">Transmembrane</keyword>
<keyword evidence="2" id="KW-1133">Transmembrane helix</keyword>
<gene>
    <name evidence="3" type="ORF">DXC81_10340</name>
</gene>
<proteinExistence type="predicted"/>
<comment type="caution">
    <text evidence="3">The sequence shown here is derived from an EMBL/GenBank/DDBJ whole genome shotgun (WGS) entry which is preliminary data.</text>
</comment>
<dbReference type="RefSeq" id="WP_117680317.1">
    <property type="nucleotide sequence ID" value="NZ_CALJOO010000129.1"/>
</dbReference>
<sequence>MSTRSPMNKRNQEHAGSGMTRKSAGSAKPARAAAASVRVVPASAKDKRKQLERGEDLSGLSREEKKARKAELRRQEDLIYSASNVLMKEDPEYKPRRTKFWIVMALGLVFILIGWALLMVYGEDSGGMYQKIEFAAIAMAYVCIIGGFIYDMVRIRPIRNQARATAEGMSEAKLNDVIERAMAKDAERKARKGK</sequence>
<feature type="transmembrane region" description="Helical" evidence="2">
    <location>
        <begin position="134"/>
        <end position="153"/>
    </location>
</feature>
<feature type="region of interest" description="Disordered" evidence="1">
    <location>
        <begin position="1"/>
        <end position="68"/>
    </location>
</feature>
<evidence type="ECO:0000256" key="2">
    <source>
        <dbReference type="SAM" id="Phobius"/>
    </source>
</evidence>
<dbReference type="AlphaFoldDB" id="A0A3E4QNP8"/>